<dbReference type="RefSeq" id="WP_189624890.1">
    <property type="nucleotide sequence ID" value="NZ_BNAF01000001.1"/>
</dbReference>
<evidence type="ECO:0000313" key="3">
    <source>
        <dbReference type="Proteomes" id="UP000620550"/>
    </source>
</evidence>
<accession>A0ABQ3HUC6</accession>
<dbReference type="SUPFAM" id="SSF56935">
    <property type="entry name" value="Porins"/>
    <property type="match status" value="1"/>
</dbReference>
<organism evidence="2 3">
    <name type="scientific">Sphingobacterium griseoflavum</name>
    <dbReference type="NCBI Taxonomy" id="1474952"/>
    <lineage>
        <taxon>Bacteria</taxon>
        <taxon>Pseudomonadati</taxon>
        <taxon>Bacteroidota</taxon>
        <taxon>Sphingobacteriia</taxon>
        <taxon>Sphingobacteriales</taxon>
        <taxon>Sphingobacteriaceae</taxon>
        <taxon>Sphingobacterium</taxon>
    </lineage>
</organism>
<dbReference type="InterPro" id="IPR008969">
    <property type="entry name" value="CarboxyPept-like_regulatory"/>
</dbReference>
<dbReference type="EMBL" id="BNAF01000001">
    <property type="protein sequence ID" value="GHE23402.1"/>
    <property type="molecule type" value="Genomic_DNA"/>
</dbReference>
<protein>
    <recommendedName>
        <fullName evidence="4">Outer membrane protein beta-barrel domain-containing protein</fullName>
    </recommendedName>
</protein>
<proteinExistence type="predicted"/>
<feature type="region of interest" description="Disordered" evidence="1">
    <location>
        <begin position="397"/>
        <end position="425"/>
    </location>
</feature>
<name>A0ABQ3HUC6_9SPHI</name>
<reference evidence="3" key="1">
    <citation type="journal article" date="2019" name="Int. J. Syst. Evol. Microbiol.">
        <title>The Global Catalogue of Microorganisms (GCM) 10K type strain sequencing project: providing services to taxonomists for standard genome sequencing and annotation.</title>
        <authorList>
            <consortium name="The Broad Institute Genomics Platform"/>
            <consortium name="The Broad Institute Genome Sequencing Center for Infectious Disease"/>
            <person name="Wu L."/>
            <person name="Ma J."/>
        </authorList>
    </citation>
    <scope>NUCLEOTIDE SEQUENCE [LARGE SCALE GENOMIC DNA]</scope>
    <source>
        <strain evidence="3">CGMCC 1.12966</strain>
    </source>
</reference>
<evidence type="ECO:0000313" key="2">
    <source>
        <dbReference type="EMBL" id="GHE23402.1"/>
    </source>
</evidence>
<dbReference type="SUPFAM" id="SSF49464">
    <property type="entry name" value="Carboxypeptidase regulatory domain-like"/>
    <property type="match status" value="1"/>
</dbReference>
<dbReference type="Proteomes" id="UP000620550">
    <property type="component" value="Unassembled WGS sequence"/>
</dbReference>
<evidence type="ECO:0008006" key="4">
    <source>
        <dbReference type="Google" id="ProtNLM"/>
    </source>
</evidence>
<dbReference type="Gene3D" id="2.60.40.1120">
    <property type="entry name" value="Carboxypeptidase-like, regulatory domain"/>
    <property type="match status" value="1"/>
</dbReference>
<dbReference type="Pfam" id="PF13620">
    <property type="entry name" value="CarboxypepD_reg"/>
    <property type="match status" value="1"/>
</dbReference>
<sequence>MKKTLLFFLFFLAHGIVLFAQQYGSIKGVVLNENKQPLEKATVSVIRDADSSVVTYTLTDQSGKFHLVRLPAQHNLTLAISHVDGATKSIQLLLQEKELQDLDSITLETNIMDEIIITAAPPIRMHGDTLEYNADFFKTRPNANVEELLKQLPGLQVNLDGTIYYQGKEVSSIKVNGSDFFASDLRVASRNLDAALVKTVQVYRDRGESKNIVTNEEELPVTINLKFKKDFLRANFGKAYASGGTRGRYEGGALFNTFRDTLQLSLIGFGNNINRQSFDYSELSEHGGMARAENYGFDQLGGRNYWGIGDDKGIGFNLNNNWGKNTKLNVMFMTAHKNNRTSSDGYTNSRYDGETQFFDYINEQQQRSLNNSLRVLFRHRIDSNSYIEYQPTWTRVNRRENDQSNNEMRTETKRLTSDSSRSDQDGRNFSYAHNLYWERQFAKVHVLSLRNTVDYGQDKTQLVNEQNVSLFQTESPNNRIWSNTNNRRRNSNVYIIANYANKSIKKLNFEYFISFRHNNSNPIQEIFVDRNASGSEREPTLENSYRYNYQDYITGMRLFIKPIPHVSVNLGNSYLLKSNHFDFFGQAPSTLTTTAYWLPNLTLRYKNLNFTWAKDVQSPQTHAIRVNEYNLNPLNVQLPSTEFDNISIQDYRLTYNKYNNKIQFGLHTGINIQDKSIGVHTWRNAQTGQYTTQQYQAGKTASGQAGMSLRYQLLQTPVWQLYTANQTTAYRYQHYNSINDIDNMITLWNTQIQQEMTLAWKSLVSISPSYAFGYNKNFNTVQDHPDFTEVGYQTHVFKLGLNVNPIRHFSLEASYALENRASGINQRQNFNILNTSFYYTLKNQSQIKLSGFDILNQNVSNYWGNNGNSTYYSNQITLRQYFLLGYVHKFNYIKTK</sequence>
<keyword evidence="3" id="KW-1185">Reference proteome</keyword>
<evidence type="ECO:0000256" key="1">
    <source>
        <dbReference type="SAM" id="MobiDB-lite"/>
    </source>
</evidence>
<gene>
    <name evidence="2" type="ORF">GCM10017764_03700</name>
</gene>
<comment type="caution">
    <text evidence="2">The sequence shown here is derived from an EMBL/GenBank/DDBJ whole genome shotgun (WGS) entry which is preliminary data.</text>
</comment>